<feature type="transmembrane region" description="Helical" evidence="6">
    <location>
        <begin position="194"/>
        <end position="214"/>
    </location>
</feature>
<feature type="transmembrane region" description="Helical" evidence="6">
    <location>
        <begin position="226"/>
        <end position="248"/>
    </location>
</feature>
<evidence type="ECO:0000313" key="8">
    <source>
        <dbReference type="Proteomes" id="UP001301140"/>
    </source>
</evidence>
<dbReference type="Proteomes" id="UP001301140">
    <property type="component" value="Unassembled WGS sequence"/>
</dbReference>
<dbReference type="PANTHER" id="PTHR21716">
    <property type="entry name" value="TRANSMEMBRANE PROTEIN"/>
    <property type="match status" value="1"/>
</dbReference>
<keyword evidence="5 6" id="KW-0472">Membrane</keyword>
<evidence type="ECO:0000256" key="2">
    <source>
        <dbReference type="ARBA" id="ARBA00009773"/>
    </source>
</evidence>
<protein>
    <submittedName>
        <fullName evidence="7">AI-2E family transporter</fullName>
    </submittedName>
</protein>
<organism evidence="7 8">
    <name type="scientific">Marinimicrococcus flavescens</name>
    <dbReference type="NCBI Taxonomy" id="3031815"/>
    <lineage>
        <taxon>Bacteria</taxon>
        <taxon>Pseudomonadati</taxon>
        <taxon>Pseudomonadota</taxon>
        <taxon>Alphaproteobacteria</taxon>
        <taxon>Geminicoccales</taxon>
        <taxon>Geminicoccaceae</taxon>
        <taxon>Marinimicrococcus</taxon>
    </lineage>
</organism>
<gene>
    <name evidence="7" type="ORF">PZ740_01635</name>
</gene>
<keyword evidence="4 6" id="KW-1133">Transmembrane helix</keyword>
<evidence type="ECO:0000256" key="6">
    <source>
        <dbReference type="SAM" id="Phobius"/>
    </source>
</evidence>
<dbReference type="Pfam" id="PF01594">
    <property type="entry name" value="AI-2E_transport"/>
    <property type="match status" value="1"/>
</dbReference>
<sequence>MTSRLQPVLAASWLVIVVLLGGILVAGREVLIPLALAIVIWQLVNAIARLYRRVRIRGQTAPRWARFVLALVTIALGLYLAIDVIASNVAQVSQAAGAYEESLQRMLAALRARFDITAAPPASRLLEGIDIGGLVARLSSALGTLAGNIGLVLLYVVFLLFEQESFDRKIDALFPEPGRAAEVRRVLSDIEDRIARYLWIKTLLSVATAALSWAVLKPVGVTFAEFWALIVFLLNFIPTIGSIFAVLLPTLLTLLQFADAGPVLIVLAGLGSVQFVLGNLLEPRLMGSSLNLSPMVMIVSLALWGSLWGVAGMFLCVPITVMVMIVCAEFPATRPLAVLLSSTGRVD</sequence>
<dbReference type="InterPro" id="IPR002549">
    <property type="entry name" value="AI-2E-like"/>
</dbReference>
<dbReference type="AlphaFoldDB" id="A0AAP3UZA3"/>
<evidence type="ECO:0000313" key="7">
    <source>
        <dbReference type="EMBL" id="MDF1585083.1"/>
    </source>
</evidence>
<evidence type="ECO:0000256" key="1">
    <source>
        <dbReference type="ARBA" id="ARBA00004141"/>
    </source>
</evidence>
<feature type="transmembrane region" description="Helical" evidence="6">
    <location>
        <begin position="141"/>
        <end position="161"/>
    </location>
</feature>
<comment type="similarity">
    <text evidence="2">Belongs to the autoinducer-2 exporter (AI-2E) (TC 2.A.86) family.</text>
</comment>
<feature type="transmembrane region" description="Helical" evidence="6">
    <location>
        <begin position="301"/>
        <end position="326"/>
    </location>
</feature>
<comment type="caution">
    <text evidence="7">The sequence shown here is derived from an EMBL/GenBank/DDBJ whole genome shotgun (WGS) entry which is preliminary data.</text>
</comment>
<dbReference type="EMBL" id="JARGEQ010000008">
    <property type="protein sequence ID" value="MDF1585083.1"/>
    <property type="molecule type" value="Genomic_DNA"/>
</dbReference>
<dbReference type="GO" id="GO:0016020">
    <property type="term" value="C:membrane"/>
    <property type="evidence" value="ECO:0007669"/>
    <property type="project" value="UniProtKB-SubCell"/>
</dbReference>
<keyword evidence="8" id="KW-1185">Reference proteome</keyword>
<name>A0AAP3UZA3_9PROT</name>
<feature type="transmembrane region" description="Helical" evidence="6">
    <location>
        <begin position="7"/>
        <end position="25"/>
    </location>
</feature>
<reference evidence="7 8" key="1">
    <citation type="submission" date="2023-03" db="EMBL/GenBank/DDBJ databases">
        <title>YIM 152171 draft genome.</title>
        <authorList>
            <person name="Yang Z."/>
        </authorList>
    </citation>
    <scope>NUCLEOTIDE SEQUENCE [LARGE SCALE GENOMIC DNA]</scope>
    <source>
        <strain evidence="7 8">YIM 152171</strain>
    </source>
</reference>
<dbReference type="GO" id="GO:0055085">
    <property type="term" value="P:transmembrane transport"/>
    <property type="evidence" value="ECO:0007669"/>
    <property type="project" value="TreeGrafter"/>
</dbReference>
<evidence type="ECO:0000256" key="5">
    <source>
        <dbReference type="ARBA" id="ARBA00023136"/>
    </source>
</evidence>
<dbReference type="PANTHER" id="PTHR21716:SF64">
    <property type="entry name" value="AI-2 TRANSPORT PROTEIN TQSA"/>
    <property type="match status" value="1"/>
</dbReference>
<feature type="transmembrane region" description="Helical" evidence="6">
    <location>
        <begin position="63"/>
        <end position="82"/>
    </location>
</feature>
<feature type="transmembrane region" description="Helical" evidence="6">
    <location>
        <begin position="31"/>
        <end position="51"/>
    </location>
</feature>
<proteinExistence type="inferred from homology"/>
<keyword evidence="3 6" id="KW-0812">Transmembrane</keyword>
<comment type="subcellular location">
    <subcellularLocation>
        <location evidence="1">Membrane</location>
        <topology evidence="1">Multi-pass membrane protein</topology>
    </subcellularLocation>
</comment>
<evidence type="ECO:0000256" key="3">
    <source>
        <dbReference type="ARBA" id="ARBA00022692"/>
    </source>
</evidence>
<evidence type="ECO:0000256" key="4">
    <source>
        <dbReference type="ARBA" id="ARBA00022989"/>
    </source>
</evidence>
<dbReference type="RefSeq" id="WP_327787494.1">
    <property type="nucleotide sequence ID" value="NZ_JARGEQ010000008.1"/>
</dbReference>
<accession>A0AAP3UZA3</accession>
<feature type="transmembrane region" description="Helical" evidence="6">
    <location>
        <begin position="260"/>
        <end position="281"/>
    </location>
</feature>